<dbReference type="Proteomes" id="UP000031830">
    <property type="component" value="Chromosome"/>
</dbReference>
<name>A0A0B6D2T3_9GAMM</name>
<dbReference type="RefSeq" id="WP_044526378.1">
    <property type="nucleotide sequence ID" value="NZ_CP009440.1"/>
</dbReference>
<gene>
    <name evidence="1" type="ORF">LA55_1248</name>
</gene>
<dbReference type="EMBL" id="CP009440">
    <property type="protein sequence ID" value="AJI53191.1"/>
    <property type="molecule type" value="Genomic_DNA"/>
</dbReference>
<proteinExistence type="predicted"/>
<protein>
    <submittedName>
        <fullName evidence="1">Uncharacterized protein</fullName>
    </submittedName>
</protein>
<evidence type="ECO:0000313" key="2">
    <source>
        <dbReference type="Proteomes" id="UP000031830"/>
    </source>
</evidence>
<organism evidence="1 2">
    <name type="scientific">Francisella philomiragia</name>
    <dbReference type="NCBI Taxonomy" id="28110"/>
    <lineage>
        <taxon>Bacteria</taxon>
        <taxon>Pseudomonadati</taxon>
        <taxon>Pseudomonadota</taxon>
        <taxon>Gammaproteobacteria</taxon>
        <taxon>Thiotrichales</taxon>
        <taxon>Francisellaceae</taxon>
        <taxon>Francisella</taxon>
    </lineage>
</organism>
<dbReference type="KEGG" id="fpz:LA55_1248"/>
<evidence type="ECO:0000313" key="1">
    <source>
        <dbReference type="EMBL" id="AJI53191.1"/>
    </source>
</evidence>
<dbReference type="AlphaFoldDB" id="A0A0B6D2T3"/>
<sequence length="96" mass="10634">MKNQPVSLEQMIADRASTAINQLVAEALASIEAEKQIIEQLDEVAYPVNMIAVLVGKKPITIQTWFDSGKLTNVAPPTERKKAKFKEFKHLIGGSR</sequence>
<reference evidence="1 2" key="1">
    <citation type="journal article" date="2015" name="Genome Announc.">
        <title>Genome sequencing of 18 francisella strains to aid in assay development and testing.</title>
        <authorList>
            <person name="Johnson S.L."/>
            <person name="Daligault H.E."/>
            <person name="Davenport K.W."/>
            <person name="Coyne S.R."/>
            <person name="Frey K.G."/>
            <person name="Koroleva G.I."/>
            <person name="Broomall S.M."/>
            <person name="Bishop-Lilly K.A."/>
            <person name="Bruce D.C."/>
            <person name="Chertkov O."/>
            <person name="Freitas T."/>
            <person name="Jaissle J."/>
            <person name="Ladner J.T."/>
            <person name="Rosenzweig C.N."/>
            <person name="Gibbons H.S."/>
            <person name="Palacios G.F."/>
            <person name="Redden C.L."/>
            <person name="Xu Y."/>
            <person name="Minogue T.D."/>
            <person name="Chain P.S."/>
        </authorList>
    </citation>
    <scope>NUCLEOTIDE SEQUENCE [LARGE SCALE GENOMIC DNA]</scope>
    <source>
        <strain evidence="1 2">GA01-2794</strain>
    </source>
</reference>
<accession>A0A0B6D2T3</accession>